<dbReference type="InterPro" id="IPR017938">
    <property type="entry name" value="Riboflavin_synthase-like_b-brl"/>
</dbReference>
<keyword evidence="8 13" id="KW-1133">Transmembrane helix</keyword>
<dbReference type="SUPFAM" id="SSF63380">
    <property type="entry name" value="Riboflavin synthase domain-like"/>
    <property type="match status" value="1"/>
</dbReference>
<name>A0AAD7FGD1_9AGAR</name>
<dbReference type="AlphaFoldDB" id="A0AAD7FGD1"/>
<dbReference type="EC" id="1.16.1.9" evidence="3"/>
<dbReference type="SUPFAM" id="SSF52343">
    <property type="entry name" value="Ferredoxin reductase-like, C-terminal NADP-linked domain"/>
    <property type="match status" value="1"/>
</dbReference>
<keyword evidence="16" id="KW-1185">Reference proteome</keyword>
<feature type="transmembrane region" description="Helical" evidence="13">
    <location>
        <begin position="269"/>
        <end position="287"/>
    </location>
</feature>
<evidence type="ECO:0000256" key="9">
    <source>
        <dbReference type="ARBA" id="ARBA00023002"/>
    </source>
</evidence>
<evidence type="ECO:0000256" key="10">
    <source>
        <dbReference type="ARBA" id="ARBA00023065"/>
    </source>
</evidence>
<proteinExistence type="inferred from homology"/>
<dbReference type="InterPro" id="IPR017927">
    <property type="entry name" value="FAD-bd_FR_type"/>
</dbReference>
<comment type="catalytic activity">
    <reaction evidence="12">
        <text>2 a Fe(II)-siderophore + NADP(+) + H(+) = 2 a Fe(III)-siderophore + NADPH</text>
        <dbReference type="Rhea" id="RHEA:28795"/>
        <dbReference type="Rhea" id="RHEA-COMP:11342"/>
        <dbReference type="Rhea" id="RHEA-COMP:11344"/>
        <dbReference type="ChEBI" id="CHEBI:15378"/>
        <dbReference type="ChEBI" id="CHEBI:29033"/>
        <dbReference type="ChEBI" id="CHEBI:29034"/>
        <dbReference type="ChEBI" id="CHEBI:57783"/>
        <dbReference type="ChEBI" id="CHEBI:58349"/>
        <dbReference type="EC" id="1.16.1.9"/>
    </reaction>
</comment>
<evidence type="ECO:0000256" key="2">
    <source>
        <dbReference type="ARBA" id="ARBA00006278"/>
    </source>
</evidence>
<dbReference type="GO" id="GO:0052851">
    <property type="term" value="F:ferric-chelate reductase (NADPH) activity"/>
    <property type="evidence" value="ECO:0007669"/>
    <property type="project" value="UniProtKB-EC"/>
</dbReference>
<evidence type="ECO:0000256" key="13">
    <source>
        <dbReference type="SAM" id="Phobius"/>
    </source>
</evidence>
<dbReference type="InterPro" id="IPR051410">
    <property type="entry name" value="Ferric/Cupric_Reductase"/>
</dbReference>
<keyword evidence="6 13" id="KW-0812">Transmembrane</keyword>
<organism evidence="15 16">
    <name type="scientific">Roridomyces roridus</name>
    <dbReference type="NCBI Taxonomy" id="1738132"/>
    <lineage>
        <taxon>Eukaryota</taxon>
        <taxon>Fungi</taxon>
        <taxon>Dikarya</taxon>
        <taxon>Basidiomycota</taxon>
        <taxon>Agaricomycotina</taxon>
        <taxon>Agaricomycetes</taxon>
        <taxon>Agaricomycetidae</taxon>
        <taxon>Agaricales</taxon>
        <taxon>Marasmiineae</taxon>
        <taxon>Mycenaceae</taxon>
        <taxon>Roridomyces</taxon>
    </lineage>
</organism>
<accession>A0AAD7FGD1</accession>
<evidence type="ECO:0000256" key="6">
    <source>
        <dbReference type="ARBA" id="ARBA00022692"/>
    </source>
</evidence>
<dbReference type="InterPro" id="IPR013130">
    <property type="entry name" value="Fe3_Rdtase_TM_dom"/>
</dbReference>
<evidence type="ECO:0000313" key="15">
    <source>
        <dbReference type="EMBL" id="KAJ7622497.1"/>
    </source>
</evidence>
<evidence type="ECO:0000313" key="16">
    <source>
        <dbReference type="Proteomes" id="UP001221142"/>
    </source>
</evidence>
<reference evidence="15" key="1">
    <citation type="submission" date="2023-03" db="EMBL/GenBank/DDBJ databases">
        <title>Massive genome expansion in bonnet fungi (Mycena s.s.) driven by repeated elements and novel gene families across ecological guilds.</title>
        <authorList>
            <consortium name="Lawrence Berkeley National Laboratory"/>
            <person name="Harder C.B."/>
            <person name="Miyauchi S."/>
            <person name="Viragh M."/>
            <person name="Kuo A."/>
            <person name="Thoen E."/>
            <person name="Andreopoulos B."/>
            <person name="Lu D."/>
            <person name="Skrede I."/>
            <person name="Drula E."/>
            <person name="Henrissat B."/>
            <person name="Morin E."/>
            <person name="Kohler A."/>
            <person name="Barry K."/>
            <person name="LaButti K."/>
            <person name="Morin E."/>
            <person name="Salamov A."/>
            <person name="Lipzen A."/>
            <person name="Mereny Z."/>
            <person name="Hegedus B."/>
            <person name="Baldrian P."/>
            <person name="Stursova M."/>
            <person name="Weitz H."/>
            <person name="Taylor A."/>
            <person name="Grigoriev I.V."/>
            <person name="Nagy L.G."/>
            <person name="Martin F."/>
            <person name="Kauserud H."/>
        </authorList>
    </citation>
    <scope>NUCLEOTIDE SEQUENCE</scope>
    <source>
        <strain evidence="15">9284</strain>
    </source>
</reference>
<evidence type="ECO:0000256" key="4">
    <source>
        <dbReference type="ARBA" id="ARBA00022448"/>
    </source>
</evidence>
<keyword evidence="10" id="KW-0406">Ion transport</keyword>
<sequence length="573" mass="63678">MGIIWLAGPITWHSSRVAEGYDYDAMTEHERWLISARWHDWYTADWDYGQTTVEFFCAAIGCCLLFNVYARLRARSSGTNRVIDKLTAVLRYTVARQWQFRLGTTYYAPPLAAIIAVCGLWIFVLTLTLAARPFYWPNPAMGESPPLATRSGWISIGIMPFMIAFATKVNWVSVLTGTSHEKLQVVPSVECAHHVCVLFPTPSHITSLTHTFPFIVTNIRMGMMQAMWDPHASSFYWTGVAALIPQTFLVALSWGVIRNRYYEIFKKDYFWATLAIWGSTWLIRTGRTLWNTRLGLRTVVSSVGSTSDLVKLRIATPASFKWVPGQHVFVRVFGLGVHAFSSHPFTINSVHAVGEGKEAEVELILRVHGGITRALAKKVEDGKREWTTRVAIDGPYGGVHAPLERYEKVYLLAGGTGATFVLPILTDLAAKMKAGGKDVVCKRVEVVIAVPDSDAYTWMHPSIAAATSKLPDTDTALGVRVYHTRAYSGKGDNKSDIEADLESVSSESELTGRPDLFGIVREAHESAEKVAIIACGPDSFLYDVRNAVADAQLVIVDGFGKCKDLFLHTETYR</sequence>
<dbReference type="CDD" id="cd06186">
    <property type="entry name" value="NOX_Duox_like_FAD_NADP"/>
    <property type="match status" value="1"/>
</dbReference>
<comment type="caution">
    <text evidence="15">The sequence shown here is derived from an EMBL/GenBank/DDBJ whole genome shotgun (WGS) entry which is preliminary data.</text>
</comment>
<dbReference type="SFLD" id="SFLDS00052">
    <property type="entry name" value="Ferric_Reductase_Domain"/>
    <property type="match status" value="1"/>
</dbReference>
<evidence type="ECO:0000256" key="3">
    <source>
        <dbReference type="ARBA" id="ARBA00012668"/>
    </source>
</evidence>
<dbReference type="GO" id="GO:0006879">
    <property type="term" value="P:intracellular iron ion homeostasis"/>
    <property type="evidence" value="ECO:0007669"/>
    <property type="project" value="TreeGrafter"/>
</dbReference>
<evidence type="ECO:0000259" key="14">
    <source>
        <dbReference type="PROSITE" id="PS51384"/>
    </source>
</evidence>
<dbReference type="PANTHER" id="PTHR32361">
    <property type="entry name" value="FERRIC/CUPRIC REDUCTASE TRANSMEMBRANE COMPONENT"/>
    <property type="match status" value="1"/>
</dbReference>
<keyword evidence="9" id="KW-0560">Oxidoreductase</keyword>
<dbReference type="Pfam" id="PF01794">
    <property type="entry name" value="Ferric_reduct"/>
    <property type="match status" value="1"/>
</dbReference>
<evidence type="ECO:0000256" key="7">
    <source>
        <dbReference type="ARBA" id="ARBA00022982"/>
    </source>
</evidence>
<comment type="similarity">
    <text evidence="2">Belongs to the ferric reductase (FRE) family.</text>
</comment>
<feature type="transmembrane region" description="Helical" evidence="13">
    <location>
        <begin position="106"/>
        <end position="131"/>
    </location>
</feature>
<dbReference type="Pfam" id="PF08022">
    <property type="entry name" value="FAD_binding_8"/>
    <property type="match status" value="1"/>
</dbReference>
<feature type="transmembrane region" description="Helical" evidence="13">
    <location>
        <begin position="234"/>
        <end position="257"/>
    </location>
</feature>
<comment type="subcellular location">
    <subcellularLocation>
        <location evidence="1">Cell membrane</location>
        <topology evidence="1">Multi-pass membrane protein</topology>
    </subcellularLocation>
</comment>
<dbReference type="InterPro" id="IPR039261">
    <property type="entry name" value="FNR_nucleotide-bd"/>
</dbReference>
<dbReference type="InterPro" id="IPR013112">
    <property type="entry name" value="FAD-bd_8"/>
</dbReference>
<keyword evidence="4" id="KW-0813">Transport</keyword>
<keyword evidence="5" id="KW-1003">Cell membrane</keyword>
<dbReference type="Gene3D" id="2.40.30.10">
    <property type="entry name" value="Translation factors"/>
    <property type="match status" value="1"/>
</dbReference>
<evidence type="ECO:0000256" key="8">
    <source>
        <dbReference type="ARBA" id="ARBA00022989"/>
    </source>
</evidence>
<dbReference type="GO" id="GO:0005886">
    <property type="term" value="C:plasma membrane"/>
    <property type="evidence" value="ECO:0007669"/>
    <property type="project" value="UniProtKB-SubCell"/>
</dbReference>
<feature type="transmembrane region" description="Helical" evidence="13">
    <location>
        <begin position="151"/>
        <end position="172"/>
    </location>
</feature>
<protein>
    <recommendedName>
        <fullName evidence="3">ferric-chelate reductase (NADPH)</fullName>
        <ecNumber evidence="3">1.16.1.9</ecNumber>
    </recommendedName>
</protein>
<feature type="transmembrane region" description="Helical" evidence="13">
    <location>
        <begin position="48"/>
        <end position="70"/>
    </location>
</feature>
<dbReference type="EMBL" id="JARKIF010000015">
    <property type="protein sequence ID" value="KAJ7622497.1"/>
    <property type="molecule type" value="Genomic_DNA"/>
</dbReference>
<evidence type="ECO:0000256" key="11">
    <source>
        <dbReference type="ARBA" id="ARBA00023136"/>
    </source>
</evidence>
<feature type="domain" description="FAD-binding FR-type" evidence="14">
    <location>
        <begin position="281"/>
        <end position="402"/>
    </location>
</feature>
<dbReference type="Proteomes" id="UP001221142">
    <property type="component" value="Unassembled WGS sequence"/>
</dbReference>
<dbReference type="Gene3D" id="3.40.50.80">
    <property type="entry name" value="Nucleotide-binding domain of ferredoxin-NADP reductase (FNR) module"/>
    <property type="match status" value="1"/>
</dbReference>
<dbReference type="GO" id="GO:0006826">
    <property type="term" value="P:iron ion transport"/>
    <property type="evidence" value="ECO:0007669"/>
    <property type="project" value="TreeGrafter"/>
</dbReference>
<dbReference type="InterPro" id="IPR013121">
    <property type="entry name" value="Fe_red_NAD-bd_6"/>
</dbReference>
<dbReference type="PROSITE" id="PS51384">
    <property type="entry name" value="FAD_FR"/>
    <property type="match status" value="1"/>
</dbReference>
<keyword evidence="11 13" id="KW-0472">Membrane</keyword>
<dbReference type="Pfam" id="PF08030">
    <property type="entry name" value="NAD_binding_6"/>
    <property type="match status" value="1"/>
</dbReference>
<evidence type="ECO:0000256" key="1">
    <source>
        <dbReference type="ARBA" id="ARBA00004651"/>
    </source>
</evidence>
<evidence type="ECO:0000256" key="12">
    <source>
        <dbReference type="ARBA" id="ARBA00048483"/>
    </source>
</evidence>
<keyword evidence="7" id="KW-0249">Electron transport</keyword>
<dbReference type="GO" id="GO:0015677">
    <property type="term" value="P:copper ion import"/>
    <property type="evidence" value="ECO:0007669"/>
    <property type="project" value="TreeGrafter"/>
</dbReference>
<gene>
    <name evidence="15" type="ORF">FB45DRAFT_927840</name>
</gene>
<evidence type="ECO:0000256" key="5">
    <source>
        <dbReference type="ARBA" id="ARBA00022475"/>
    </source>
</evidence>